<protein>
    <recommendedName>
        <fullName evidence="2">Activator of Hsp90 ATPase homologue 1/2-like C-terminal domain-containing protein</fullName>
    </recommendedName>
</protein>
<dbReference type="Proteomes" id="UP001500729">
    <property type="component" value="Unassembled WGS sequence"/>
</dbReference>
<gene>
    <name evidence="3" type="ORF">GCM10009533_50730</name>
</gene>
<evidence type="ECO:0000259" key="2">
    <source>
        <dbReference type="Pfam" id="PF08327"/>
    </source>
</evidence>
<comment type="similarity">
    <text evidence="1">Belongs to the AHA1 family.</text>
</comment>
<dbReference type="InterPro" id="IPR023393">
    <property type="entry name" value="START-like_dom_sf"/>
</dbReference>
<proteinExistence type="inferred from homology"/>
<evidence type="ECO:0000313" key="4">
    <source>
        <dbReference type="Proteomes" id="UP001500729"/>
    </source>
</evidence>
<evidence type="ECO:0000313" key="3">
    <source>
        <dbReference type="EMBL" id="GAA0545698.1"/>
    </source>
</evidence>
<dbReference type="RefSeq" id="WP_009946493.1">
    <property type="nucleotide sequence ID" value="NZ_BAAAGS010000040.1"/>
</dbReference>
<dbReference type="SUPFAM" id="SSF55961">
    <property type="entry name" value="Bet v1-like"/>
    <property type="match status" value="1"/>
</dbReference>
<dbReference type="Pfam" id="PF08327">
    <property type="entry name" value="AHSA1"/>
    <property type="match status" value="1"/>
</dbReference>
<keyword evidence="4" id="KW-1185">Reference proteome</keyword>
<organism evidence="3 4">
    <name type="scientific">Saccharopolyspora erythraea</name>
    <name type="common">Streptomyces erythraeus</name>
    <dbReference type="NCBI Taxonomy" id="1836"/>
    <lineage>
        <taxon>Bacteria</taxon>
        <taxon>Bacillati</taxon>
        <taxon>Actinomycetota</taxon>
        <taxon>Actinomycetes</taxon>
        <taxon>Pseudonocardiales</taxon>
        <taxon>Pseudonocardiaceae</taxon>
        <taxon>Saccharopolyspora</taxon>
    </lineage>
</organism>
<dbReference type="Gene3D" id="3.30.530.20">
    <property type="match status" value="1"/>
</dbReference>
<name>A0ABN1DKF8_SACER</name>
<dbReference type="EMBL" id="BAAAGS010000040">
    <property type="protein sequence ID" value="GAA0545698.1"/>
    <property type="molecule type" value="Genomic_DNA"/>
</dbReference>
<evidence type="ECO:0000256" key="1">
    <source>
        <dbReference type="ARBA" id="ARBA00006817"/>
    </source>
</evidence>
<sequence length="167" mass="18410">MDPAPFRTDVSLHRNGTGRPTLRFERHYRHPKEQVWRALTEEAELAAWFPCAARIDATPGGTATFTFPGAPPQSGEVLAAEPPRSLDFTWHGETLRWRLADAPGGCLLRLDIENQDPAHAAQSAAGYDLCLDQLATLLDAGSVRRVEMPPPREIVQHYADAFSVPDA</sequence>
<feature type="domain" description="Activator of Hsp90 ATPase homologue 1/2-like C-terminal" evidence="2">
    <location>
        <begin position="30"/>
        <end position="138"/>
    </location>
</feature>
<dbReference type="InterPro" id="IPR013538">
    <property type="entry name" value="ASHA1/2-like_C"/>
</dbReference>
<accession>A0ABN1DKF8</accession>
<comment type="caution">
    <text evidence="3">The sequence shown here is derived from an EMBL/GenBank/DDBJ whole genome shotgun (WGS) entry which is preliminary data.</text>
</comment>
<dbReference type="CDD" id="cd08899">
    <property type="entry name" value="SRPBCC_CalC_Aha1-like_6"/>
    <property type="match status" value="1"/>
</dbReference>
<reference evidence="3 4" key="1">
    <citation type="journal article" date="2019" name="Int. J. Syst. Evol. Microbiol.">
        <title>The Global Catalogue of Microorganisms (GCM) 10K type strain sequencing project: providing services to taxonomists for standard genome sequencing and annotation.</title>
        <authorList>
            <consortium name="The Broad Institute Genomics Platform"/>
            <consortium name="The Broad Institute Genome Sequencing Center for Infectious Disease"/>
            <person name="Wu L."/>
            <person name="Ma J."/>
        </authorList>
    </citation>
    <scope>NUCLEOTIDE SEQUENCE [LARGE SCALE GENOMIC DNA]</scope>
    <source>
        <strain evidence="3 4">JCM 10303</strain>
    </source>
</reference>